<dbReference type="AlphaFoldDB" id="A0AAE0Z7U3"/>
<keyword evidence="3" id="KW-1185">Reference proteome</keyword>
<reference evidence="2" key="1">
    <citation type="journal article" date="2023" name="G3 (Bethesda)">
        <title>A reference genome for the long-term kleptoplast-retaining sea slug Elysia crispata morphotype clarki.</title>
        <authorList>
            <person name="Eastman K.E."/>
            <person name="Pendleton A.L."/>
            <person name="Shaikh M.A."/>
            <person name="Suttiyut T."/>
            <person name="Ogas R."/>
            <person name="Tomko P."/>
            <person name="Gavelis G."/>
            <person name="Widhalm J.R."/>
            <person name="Wisecaver J.H."/>
        </authorList>
    </citation>
    <scope>NUCLEOTIDE SEQUENCE</scope>
    <source>
        <strain evidence="2">ECLA1</strain>
    </source>
</reference>
<feature type="compositionally biased region" description="Basic residues" evidence="1">
    <location>
        <begin position="91"/>
        <end position="101"/>
    </location>
</feature>
<accession>A0AAE0Z7U3</accession>
<organism evidence="2 3">
    <name type="scientific">Elysia crispata</name>
    <name type="common">lettuce slug</name>
    <dbReference type="NCBI Taxonomy" id="231223"/>
    <lineage>
        <taxon>Eukaryota</taxon>
        <taxon>Metazoa</taxon>
        <taxon>Spiralia</taxon>
        <taxon>Lophotrochozoa</taxon>
        <taxon>Mollusca</taxon>
        <taxon>Gastropoda</taxon>
        <taxon>Heterobranchia</taxon>
        <taxon>Euthyneura</taxon>
        <taxon>Panpulmonata</taxon>
        <taxon>Sacoglossa</taxon>
        <taxon>Placobranchoidea</taxon>
        <taxon>Plakobranchidae</taxon>
        <taxon>Elysia</taxon>
    </lineage>
</organism>
<evidence type="ECO:0000256" key="1">
    <source>
        <dbReference type="SAM" id="MobiDB-lite"/>
    </source>
</evidence>
<proteinExistence type="predicted"/>
<name>A0AAE0Z7U3_9GAST</name>
<comment type="caution">
    <text evidence="2">The sequence shown here is derived from an EMBL/GenBank/DDBJ whole genome shotgun (WGS) entry which is preliminary data.</text>
</comment>
<evidence type="ECO:0000313" key="3">
    <source>
        <dbReference type="Proteomes" id="UP001283361"/>
    </source>
</evidence>
<gene>
    <name evidence="2" type="ORF">RRG08_040005</name>
</gene>
<dbReference type="Proteomes" id="UP001283361">
    <property type="component" value="Unassembled WGS sequence"/>
</dbReference>
<sequence>MKCSTDIKKLADKILVQPTAMKSSTSIKKLADKILVQPQKMKSSIGIKKLSVPALRSLARVDSPRAYHGWEFGSCPSHQSHHEFGSCPSHQSHHYRLSRPD</sequence>
<feature type="region of interest" description="Disordered" evidence="1">
    <location>
        <begin position="78"/>
        <end position="101"/>
    </location>
</feature>
<protein>
    <submittedName>
        <fullName evidence="2">Uncharacterized protein</fullName>
    </submittedName>
</protein>
<evidence type="ECO:0000313" key="2">
    <source>
        <dbReference type="EMBL" id="KAK3764409.1"/>
    </source>
</evidence>
<dbReference type="EMBL" id="JAWDGP010004442">
    <property type="protein sequence ID" value="KAK3764409.1"/>
    <property type="molecule type" value="Genomic_DNA"/>
</dbReference>